<dbReference type="InterPro" id="IPR047110">
    <property type="entry name" value="GABD/Sad-like"/>
</dbReference>
<dbReference type="Gene3D" id="3.40.309.10">
    <property type="entry name" value="Aldehyde Dehydrogenase, Chain A, domain 2"/>
    <property type="match status" value="1"/>
</dbReference>
<dbReference type="GO" id="GO:0004030">
    <property type="term" value="F:aldehyde dehydrogenase [NAD(P)+] activity"/>
    <property type="evidence" value="ECO:0007669"/>
    <property type="project" value="InterPro"/>
</dbReference>
<dbReference type="OrthoDB" id="6882680at2"/>
<evidence type="ECO:0000256" key="2">
    <source>
        <dbReference type="ARBA" id="ARBA00022857"/>
    </source>
</evidence>
<dbReference type="FunFam" id="3.40.605.10:FF:000012">
    <property type="entry name" value="NAD-dependent succinate-semialdehyde dehydrogenase"/>
    <property type="match status" value="1"/>
</dbReference>
<evidence type="ECO:0000259" key="4">
    <source>
        <dbReference type="Pfam" id="PF00171"/>
    </source>
</evidence>
<dbReference type="RefSeq" id="WP_110503186.1">
    <property type="nucleotide sequence ID" value="NZ_QJVD01000059.1"/>
</dbReference>
<comment type="similarity">
    <text evidence="1">Belongs to the aldehyde dehydrogenase family.</text>
</comment>
<dbReference type="Gene3D" id="3.40.605.10">
    <property type="entry name" value="Aldehyde Dehydrogenase, Chain A, domain 1"/>
    <property type="match status" value="1"/>
</dbReference>
<dbReference type="InterPro" id="IPR016161">
    <property type="entry name" value="Ald_DH/histidinol_DH"/>
</dbReference>
<dbReference type="AlphaFoldDB" id="A0A2V5KZF6"/>
<dbReference type="InterPro" id="IPR016163">
    <property type="entry name" value="Ald_DH_C"/>
</dbReference>
<gene>
    <name evidence="5" type="ORF">CVV68_22340</name>
</gene>
<comment type="caution">
    <text evidence="5">The sequence shown here is derived from an EMBL/GenBank/DDBJ whole genome shotgun (WGS) entry which is preliminary data.</text>
</comment>
<organism evidence="5 6">
    <name type="scientific">Arthrobacter livingstonensis</name>
    <dbReference type="NCBI Taxonomy" id="670078"/>
    <lineage>
        <taxon>Bacteria</taxon>
        <taxon>Bacillati</taxon>
        <taxon>Actinomycetota</taxon>
        <taxon>Actinomycetes</taxon>
        <taxon>Micrococcales</taxon>
        <taxon>Micrococcaceae</taxon>
        <taxon>Arthrobacter</taxon>
    </lineage>
</organism>
<dbReference type="CDD" id="cd07100">
    <property type="entry name" value="ALDH_SSADH1_GabD1"/>
    <property type="match status" value="1"/>
</dbReference>
<keyword evidence="6" id="KW-1185">Reference proteome</keyword>
<keyword evidence="3" id="KW-0560">Oxidoreductase</keyword>
<sequence length="463" mass="49608">MTYQTINPYTNEVVATFPDATKAEVDTAIAAAHTAFLTWRETPFSARTAVLGKAAALLRADKRRYAELLTLEMGKVIAEAEAEVDLSADILQYYADRGEALIGTEKVPVAYAAEGEVEIVNEPLGVLLSIEPWNFPYYQVVRVAAPQLLAGNTILLKHASNVPQSAAVFDDLFAKAGLPSGVFKNLYLPHVLTEYVINDPRVRGVALTGSEEAGSIIASYAAKAVKKSTLELGGADAFVVLKDADMDKTVDWAVFGRHWNAGQVCVSAKRMIVVDEVFDEFLEKYRAGVAALKSGDPLDPTTTLAPLSSQGAADKLAGQVKRAVAGGAQAETLGDPVPAVGAFFQPTILTGMDSKNPSYYEEFFGPVSMIIRVKDEAEAVAVANDSPFGLGGSVFTKDTKNGEKVARKIETGMVYVNHPTMVKADIPFGGVKHSGYGHELTNLGIQEFINKKVIDVVDINAAF</sequence>
<proteinExistence type="inferred from homology"/>
<evidence type="ECO:0000256" key="3">
    <source>
        <dbReference type="ARBA" id="ARBA00023002"/>
    </source>
</evidence>
<dbReference type="GO" id="GO:0004777">
    <property type="term" value="F:succinate-semialdehyde dehydrogenase (NAD+) activity"/>
    <property type="evidence" value="ECO:0007669"/>
    <property type="project" value="TreeGrafter"/>
</dbReference>
<dbReference type="Pfam" id="PF00171">
    <property type="entry name" value="Aldedh"/>
    <property type="match status" value="1"/>
</dbReference>
<dbReference type="FunFam" id="3.40.309.10:FF:000058">
    <property type="entry name" value="Succinate-semialdehyde dehydrogenase"/>
    <property type="match status" value="1"/>
</dbReference>
<dbReference type="PANTHER" id="PTHR43217:SF2">
    <property type="entry name" value="SUCCINATE-SEMIALDEHYDE DEHYDROGENASE [NADP(+)]"/>
    <property type="match status" value="1"/>
</dbReference>
<dbReference type="PANTHER" id="PTHR43217">
    <property type="entry name" value="SUCCINATE SEMIALDEHYDE DEHYDROGENASE [NAD(P)+] SAD"/>
    <property type="match status" value="1"/>
</dbReference>
<dbReference type="InterPro" id="IPR044148">
    <property type="entry name" value="ALDH_GabD1-like"/>
</dbReference>
<keyword evidence="2" id="KW-0521">NADP</keyword>
<accession>A0A2V5KZF6</accession>
<evidence type="ECO:0000256" key="1">
    <source>
        <dbReference type="ARBA" id="ARBA00009986"/>
    </source>
</evidence>
<evidence type="ECO:0000313" key="6">
    <source>
        <dbReference type="Proteomes" id="UP000247832"/>
    </source>
</evidence>
<dbReference type="SUPFAM" id="SSF53720">
    <property type="entry name" value="ALDH-like"/>
    <property type="match status" value="1"/>
</dbReference>
<reference evidence="5 6" key="1">
    <citation type="submission" date="2018-05" db="EMBL/GenBank/DDBJ databases">
        <title>Genetic diversity of glacier-inhabiting Cryobacterium bacteria in China and description of Cryobacterium mengkeensis sp. nov. and Arthrobacter glacialis sp. nov.</title>
        <authorList>
            <person name="Liu Q."/>
            <person name="Xin Y.-H."/>
        </authorList>
    </citation>
    <scope>NUCLEOTIDE SEQUENCE [LARGE SCALE GENOMIC DNA]</scope>
    <source>
        <strain evidence="5 6">LI2</strain>
    </source>
</reference>
<name>A0A2V5KZF6_9MICC</name>
<evidence type="ECO:0000313" key="5">
    <source>
        <dbReference type="EMBL" id="PYI64281.1"/>
    </source>
</evidence>
<dbReference type="InterPro" id="IPR015590">
    <property type="entry name" value="Aldehyde_DH_dom"/>
</dbReference>
<dbReference type="EMBL" id="QJVD01000059">
    <property type="protein sequence ID" value="PYI64281.1"/>
    <property type="molecule type" value="Genomic_DNA"/>
</dbReference>
<protein>
    <submittedName>
        <fullName evidence="5">Succinate-semialdehyde dehydrogenase</fullName>
    </submittedName>
</protein>
<feature type="domain" description="Aldehyde dehydrogenase" evidence="4">
    <location>
        <begin position="2"/>
        <end position="453"/>
    </location>
</feature>
<dbReference type="InterPro" id="IPR016162">
    <property type="entry name" value="Ald_DH_N"/>
</dbReference>
<dbReference type="Proteomes" id="UP000247832">
    <property type="component" value="Unassembled WGS sequence"/>
</dbReference>